<name>A0AAV9GTV9_9PEZI</name>
<feature type="transmembrane region" description="Helical" evidence="2">
    <location>
        <begin position="341"/>
        <end position="360"/>
    </location>
</feature>
<dbReference type="Proteomes" id="UP001321760">
    <property type="component" value="Unassembled WGS sequence"/>
</dbReference>
<dbReference type="SUPFAM" id="SSF56112">
    <property type="entry name" value="Protein kinase-like (PK-like)"/>
    <property type="match status" value="1"/>
</dbReference>
<evidence type="ECO:0000313" key="4">
    <source>
        <dbReference type="Proteomes" id="UP001321760"/>
    </source>
</evidence>
<comment type="caution">
    <text evidence="3">The sequence shown here is derived from an EMBL/GenBank/DDBJ whole genome shotgun (WGS) entry which is preliminary data.</text>
</comment>
<evidence type="ECO:0000256" key="1">
    <source>
        <dbReference type="SAM" id="MobiDB-lite"/>
    </source>
</evidence>
<feature type="region of interest" description="Disordered" evidence="1">
    <location>
        <begin position="109"/>
        <end position="129"/>
    </location>
</feature>
<keyword evidence="4" id="KW-1185">Reference proteome</keyword>
<gene>
    <name evidence="3" type="ORF">QBC34DRAFT_447853</name>
</gene>
<keyword evidence="2" id="KW-1133">Transmembrane helix</keyword>
<organism evidence="3 4">
    <name type="scientific">Podospora aff. communis PSN243</name>
    <dbReference type="NCBI Taxonomy" id="3040156"/>
    <lineage>
        <taxon>Eukaryota</taxon>
        <taxon>Fungi</taxon>
        <taxon>Dikarya</taxon>
        <taxon>Ascomycota</taxon>
        <taxon>Pezizomycotina</taxon>
        <taxon>Sordariomycetes</taxon>
        <taxon>Sordariomycetidae</taxon>
        <taxon>Sordariales</taxon>
        <taxon>Podosporaceae</taxon>
        <taxon>Podospora</taxon>
    </lineage>
</organism>
<evidence type="ECO:0000256" key="2">
    <source>
        <dbReference type="SAM" id="Phobius"/>
    </source>
</evidence>
<dbReference type="Gene3D" id="1.10.510.10">
    <property type="entry name" value="Transferase(Phosphotransferase) domain 1"/>
    <property type="match status" value="1"/>
</dbReference>
<dbReference type="GO" id="GO:0016301">
    <property type="term" value="F:kinase activity"/>
    <property type="evidence" value="ECO:0007669"/>
    <property type="project" value="UniProtKB-KW"/>
</dbReference>
<protein>
    <submittedName>
        <fullName evidence="3">Serine/threonine-protein kinase</fullName>
    </submittedName>
</protein>
<proteinExistence type="predicted"/>
<evidence type="ECO:0000313" key="3">
    <source>
        <dbReference type="EMBL" id="KAK4450847.1"/>
    </source>
</evidence>
<dbReference type="AlphaFoldDB" id="A0AAV9GTV9"/>
<reference evidence="3" key="2">
    <citation type="submission" date="2023-05" db="EMBL/GenBank/DDBJ databases">
        <authorList>
            <consortium name="Lawrence Berkeley National Laboratory"/>
            <person name="Steindorff A."/>
            <person name="Hensen N."/>
            <person name="Bonometti L."/>
            <person name="Westerberg I."/>
            <person name="Brannstrom I.O."/>
            <person name="Guillou S."/>
            <person name="Cros-Aarteil S."/>
            <person name="Calhoun S."/>
            <person name="Haridas S."/>
            <person name="Kuo A."/>
            <person name="Mondo S."/>
            <person name="Pangilinan J."/>
            <person name="Riley R."/>
            <person name="Labutti K."/>
            <person name="Andreopoulos B."/>
            <person name="Lipzen A."/>
            <person name="Chen C."/>
            <person name="Yanf M."/>
            <person name="Daum C."/>
            <person name="Ng V."/>
            <person name="Clum A."/>
            <person name="Ohm R."/>
            <person name="Martin F."/>
            <person name="Silar P."/>
            <person name="Natvig D."/>
            <person name="Lalanne C."/>
            <person name="Gautier V."/>
            <person name="Ament-Velasquez S.L."/>
            <person name="Kruys A."/>
            <person name="Hutchinson M.I."/>
            <person name="Powell A.J."/>
            <person name="Barry K."/>
            <person name="Miller A.N."/>
            <person name="Grigoriev I.V."/>
            <person name="Debuchy R."/>
            <person name="Gladieux P."/>
            <person name="Thoren M.H."/>
            <person name="Johannesson H."/>
        </authorList>
    </citation>
    <scope>NUCLEOTIDE SEQUENCE</scope>
    <source>
        <strain evidence="3">PSN243</strain>
    </source>
</reference>
<keyword evidence="3" id="KW-0808">Transferase</keyword>
<dbReference type="InterPro" id="IPR011009">
    <property type="entry name" value="Kinase-like_dom_sf"/>
</dbReference>
<keyword evidence="2" id="KW-0812">Transmembrane</keyword>
<keyword evidence="3" id="KW-0418">Kinase</keyword>
<accession>A0AAV9GTV9</accession>
<keyword evidence="2" id="KW-0472">Membrane</keyword>
<sequence length="371" mass="41884">MEAAYPNGGELTLALRGRPRDSGVAAGGGLGQQLTVHIIEPISPPTMSIVLKVRFHDTTKGCERIAVLKLFDRRFSPEVRRRRNPLYDEDAQAAWCEYVQAGKAEALFADTDPSSEEDPETGAKTKRVRTPAELRMKKGKREGIIQWDCRDVLISETRAYSKLSHLQGRYIPRLLAEVHPTIPTPPELPKSASYRHDYFDIGGVLLEYIDGFNLSELGVTETSIPKEKWHPIIQQAVDAARYINDAGVVKMDCQPRNVVVERETLRPFHIDFGLCVFAEDMGWEKFGERRLLKDNPRAIGIIMQNRMRSAGTVLADFRYVRRDWGRFGSMLTRLSLEMTSWSAQSIGVVVAVGVFAVEVIQRGLYVIRGRR</sequence>
<dbReference type="EMBL" id="MU865930">
    <property type="protein sequence ID" value="KAK4450847.1"/>
    <property type="molecule type" value="Genomic_DNA"/>
</dbReference>
<reference evidence="3" key="1">
    <citation type="journal article" date="2023" name="Mol. Phylogenet. Evol.">
        <title>Genome-scale phylogeny and comparative genomics of the fungal order Sordariales.</title>
        <authorList>
            <person name="Hensen N."/>
            <person name="Bonometti L."/>
            <person name="Westerberg I."/>
            <person name="Brannstrom I.O."/>
            <person name="Guillou S."/>
            <person name="Cros-Aarteil S."/>
            <person name="Calhoun S."/>
            <person name="Haridas S."/>
            <person name="Kuo A."/>
            <person name="Mondo S."/>
            <person name="Pangilinan J."/>
            <person name="Riley R."/>
            <person name="LaButti K."/>
            <person name="Andreopoulos B."/>
            <person name="Lipzen A."/>
            <person name="Chen C."/>
            <person name="Yan M."/>
            <person name="Daum C."/>
            <person name="Ng V."/>
            <person name="Clum A."/>
            <person name="Steindorff A."/>
            <person name="Ohm R.A."/>
            <person name="Martin F."/>
            <person name="Silar P."/>
            <person name="Natvig D.O."/>
            <person name="Lalanne C."/>
            <person name="Gautier V."/>
            <person name="Ament-Velasquez S.L."/>
            <person name="Kruys A."/>
            <person name="Hutchinson M.I."/>
            <person name="Powell A.J."/>
            <person name="Barry K."/>
            <person name="Miller A.N."/>
            <person name="Grigoriev I.V."/>
            <person name="Debuchy R."/>
            <person name="Gladieux P."/>
            <person name="Hiltunen Thoren M."/>
            <person name="Johannesson H."/>
        </authorList>
    </citation>
    <scope>NUCLEOTIDE SEQUENCE</scope>
    <source>
        <strain evidence="3">PSN243</strain>
    </source>
</reference>